<evidence type="ECO:0000313" key="3">
    <source>
        <dbReference type="EMBL" id="ARQ70048.1"/>
    </source>
</evidence>
<organism evidence="3 4">
    <name type="scientific">Streptomyces marincola</name>
    <dbReference type="NCBI Taxonomy" id="2878388"/>
    <lineage>
        <taxon>Bacteria</taxon>
        <taxon>Bacillati</taxon>
        <taxon>Actinomycetota</taxon>
        <taxon>Actinomycetes</taxon>
        <taxon>Kitasatosporales</taxon>
        <taxon>Streptomycetaceae</taxon>
        <taxon>Streptomyces</taxon>
    </lineage>
</organism>
<reference evidence="3 4" key="1">
    <citation type="submission" date="2017-05" db="EMBL/GenBank/DDBJ databases">
        <title>Complete genome sequence of Streptomyces sp. SCSIO 03032 revealed the diverse biosynthetic pathways for its bioactive secondary metabolites.</title>
        <authorList>
            <person name="Ma L."/>
            <person name="Zhu Y."/>
            <person name="Zhang W."/>
            <person name="Zhang G."/>
            <person name="Tian X."/>
            <person name="Zhang S."/>
            <person name="Zhang C."/>
        </authorList>
    </citation>
    <scope>NUCLEOTIDE SEQUENCE [LARGE SCALE GENOMIC DNA]</scope>
    <source>
        <strain evidence="3 4">SCSIO 03032</strain>
    </source>
</reference>
<proteinExistence type="predicted"/>
<name>A0A1W7CZ14_9ACTN</name>
<dbReference type="RefSeq" id="WP_086159908.1">
    <property type="nucleotide sequence ID" value="NZ_CP021121.1"/>
</dbReference>
<feature type="compositionally biased region" description="Low complexity" evidence="1">
    <location>
        <begin position="169"/>
        <end position="186"/>
    </location>
</feature>
<keyword evidence="2" id="KW-0732">Signal</keyword>
<dbReference type="EMBL" id="CP021121">
    <property type="protein sequence ID" value="ARQ70048.1"/>
    <property type="molecule type" value="Genomic_DNA"/>
</dbReference>
<feature type="compositionally biased region" description="Low complexity" evidence="1">
    <location>
        <begin position="197"/>
        <end position="209"/>
    </location>
</feature>
<gene>
    <name evidence="3" type="ORF">CAG99_15400</name>
</gene>
<dbReference type="OrthoDB" id="3824824at2"/>
<evidence type="ECO:0000313" key="4">
    <source>
        <dbReference type="Proteomes" id="UP000194218"/>
    </source>
</evidence>
<protein>
    <recommendedName>
        <fullName evidence="5">DUF461 domain-containing protein</fullName>
    </recommendedName>
</protein>
<feature type="signal peptide" evidence="2">
    <location>
        <begin position="1"/>
        <end position="23"/>
    </location>
</feature>
<evidence type="ECO:0000256" key="1">
    <source>
        <dbReference type="SAM" id="MobiDB-lite"/>
    </source>
</evidence>
<accession>A0A1W7CZ14</accession>
<sequence length="247" mass="23961">MSSSLRRGVAAAFFAFSAVGATACGAGVNAETGQVTPDNASAAVDDIDVQNVNLILPEGPDGPGGISARLFNSGSQDQTLDAIVLTDGGTPLELVPAEGESSLVVPARGSLALGGEGNAAALLSDPSAADVALGNAQGLAFVLSETGEITLSARVVGDTNGFEYYEDWGPTPTTPDEPGEPATPGGPDEEAPGGPGTTPEDGAEGPQDGTGEDGTGEDGTGDDVPGGEAPGAPGDGTPEDGTGVVEG</sequence>
<feature type="region of interest" description="Disordered" evidence="1">
    <location>
        <begin position="164"/>
        <end position="247"/>
    </location>
</feature>
<dbReference type="KEGG" id="smao:CAG99_15400"/>
<evidence type="ECO:0008006" key="5">
    <source>
        <dbReference type="Google" id="ProtNLM"/>
    </source>
</evidence>
<keyword evidence="4" id="KW-1185">Reference proteome</keyword>
<feature type="compositionally biased region" description="Acidic residues" evidence="1">
    <location>
        <begin position="210"/>
        <end position="221"/>
    </location>
</feature>
<dbReference type="AlphaFoldDB" id="A0A1W7CZ14"/>
<feature type="compositionally biased region" description="Low complexity" evidence="1">
    <location>
        <begin position="222"/>
        <end position="247"/>
    </location>
</feature>
<feature type="chain" id="PRO_5039693489" description="DUF461 domain-containing protein" evidence="2">
    <location>
        <begin position="24"/>
        <end position="247"/>
    </location>
</feature>
<dbReference type="PROSITE" id="PS51257">
    <property type="entry name" value="PROKAR_LIPOPROTEIN"/>
    <property type="match status" value="1"/>
</dbReference>
<dbReference type="Proteomes" id="UP000194218">
    <property type="component" value="Chromosome"/>
</dbReference>
<evidence type="ECO:0000256" key="2">
    <source>
        <dbReference type="SAM" id="SignalP"/>
    </source>
</evidence>